<gene>
    <name evidence="2" type="ORF">FYK55_19330</name>
</gene>
<feature type="transmembrane region" description="Helical" evidence="1">
    <location>
        <begin position="87"/>
        <end position="107"/>
    </location>
</feature>
<proteinExistence type="predicted"/>
<evidence type="ECO:0000313" key="3">
    <source>
        <dbReference type="Proteomes" id="UP000324479"/>
    </source>
</evidence>
<dbReference type="EMBL" id="VWOX01000011">
    <property type="protein sequence ID" value="KAA5541050.1"/>
    <property type="molecule type" value="Genomic_DNA"/>
</dbReference>
<evidence type="ECO:0000313" key="2">
    <source>
        <dbReference type="EMBL" id="KAA5541050.1"/>
    </source>
</evidence>
<feature type="transmembrane region" description="Helical" evidence="1">
    <location>
        <begin position="113"/>
        <end position="135"/>
    </location>
</feature>
<sequence length="156" mass="17304">MSDATVPESRAYRHVQCDNETVVSGQPFELVSNPMSSITQTWCSDCNGYFPISDYQWSDTGENLSDYFARHTQSATDMQRFLCSKKFMVILWIIGFLLSALGATVLFADQALWVKIVFIPLTGLIGVLIASAVFISGFANPITRKVCGVEDTRTLT</sequence>
<accession>A0A5M6D378</accession>
<keyword evidence="3" id="KW-1185">Reference proteome</keyword>
<organism evidence="2 3">
    <name type="scientific">Roseiconus nitratireducens</name>
    <dbReference type="NCBI Taxonomy" id="2605748"/>
    <lineage>
        <taxon>Bacteria</taxon>
        <taxon>Pseudomonadati</taxon>
        <taxon>Planctomycetota</taxon>
        <taxon>Planctomycetia</taxon>
        <taxon>Pirellulales</taxon>
        <taxon>Pirellulaceae</taxon>
        <taxon>Roseiconus</taxon>
    </lineage>
</organism>
<evidence type="ECO:0000256" key="1">
    <source>
        <dbReference type="SAM" id="Phobius"/>
    </source>
</evidence>
<comment type="caution">
    <text evidence="2">The sequence shown here is derived from an EMBL/GenBank/DDBJ whole genome shotgun (WGS) entry which is preliminary data.</text>
</comment>
<keyword evidence="1" id="KW-0472">Membrane</keyword>
<protein>
    <submittedName>
        <fullName evidence="2">Uncharacterized protein</fullName>
    </submittedName>
</protein>
<dbReference type="AlphaFoldDB" id="A0A5M6D378"/>
<dbReference type="RefSeq" id="WP_150078094.1">
    <property type="nucleotide sequence ID" value="NZ_VWOX01000011.1"/>
</dbReference>
<reference evidence="2 3" key="1">
    <citation type="submission" date="2019-08" db="EMBL/GenBank/DDBJ databases">
        <authorList>
            <person name="Dhanesh K."/>
            <person name="Kumar G."/>
            <person name="Sasikala C."/>
            <person name="Venkata Ramana C."/>
        </authorList>
    </citation>
    <scope>NUCLEOTIDE SEQUENCE [LARGE SCALE GENOMIC DNA]</scope>
    <source>
        <strain evidence="2 3">JC645</strain>
    </source>
</reference>
<keyword evidence="1" id="KW-1133">Transmembrane helix</keyword>
<dbReference type="Proteomes" id="UP000324479">
    <property type="component" value="Unassembled WGS sequence"/>
</dbReference>
<keyword evidence="1" id="KW-0812">Transmembrane</keyword>
<name>A0A5M6D378_9BACT</name>